<dbReference type="CDD" id="cd00267">
    <property type="entry name" value="ABC_ATPase"/>
    <property type="match status" value="1"/>
</dbReference>
<evidence type="ECO:0000259" key="2">
    <source>
        <dbReference type="Pfam" id="PF13175"/>
    </source>
</evidence>
<evidence type="ECO:0000313" key="4">
    <source>
        <dbReference type="Proteomes" id="UP000447876"/>
    </source>
</evidence>
<feature type="domain" description="Endonuclease GajA/Old nuclease/RecF-like AAA" evidence="2">
    <location>
        <begin position="53"/>
        <end position="501"/>
    </location>
</feature>
<dbReference type="SUPFAM" id="SSF52540">
    <property type="entry name" value="P-loop containing nucleoside triphosphate hydrolases"/>
    <property type="match status" value="2"/>
</dbReference>
<gene>
    <name evidence="3" type="ORF">GNP95_23140</name>
</gene>
<organism evidence="3 4">
    <name type="scientific">Paenibacillus woosongensis</name>
    <dbReference type="NCBI Taxonomy" id="307580"/>
    <lineage>
        <taxon>Bacteria</taxon>
        <taxon>Bacillati</taxon>
        <taxon>Bacillota</taxon>
        <taxon>Bacilli</taxon>
        <taxon>Bacillales</taxon>
        <taxon>Paenibacillaceae</taxon>
        <taxon>Paenibacillus</taxon>
    </lineage>
</organism>
<dbReference type="Gene3D" id="3.40.50.300">
    <property type="entry name" value="P-loop containing nucleotide triphosphate hydrolases"/>
    <property type="match status" value="1"/>
</dbReference>
<accession>A0A7X3CQ01</accession>
<dbReference type="PANTHER" id="PTHR43581:SF2">
    <property type="entry name" value="EXCINUCLEASE ATPASE SUBUNIT"/>
    <property type="match status" value="1"/>
</dbReference>
<keyword evidence="1" id="KW-0175">Coiled coil</keyword>
<dbReference type="EMBL" id="WNZW01000016">
    <property type="protein sequence ID" value="MUG47845.1"/>
    <property type="molecule type" value="Genomic_DNA"/>
</dbReference>
<dbReference type="AlphaFoldDB" id="A0A7X3CQ01"/>
<evidence type="ECO:0000313" key="3">
    <source>
        <dbReference type="EMBL" id="MUG47845.1"/>
    </source>
</evidence>
<dbReference type="InterPro" id="IPR027417">
    <property type="entry name" value="P-loop_NTPase"/>
</dbReference>
<name>A0A7X3CQ01_9BACL</name>
<reference evidence="3 4" key="1">
    <citation type="submission" date="2019-11" db="EMBL/GenBank/DDBJ databases">
        <title>Draft genome sequences of five Paenibacillus species of dairy origin.</title>
        <authorList>
            <person name="Olajide A.M."/>
            <person name="Chen S."/>
            <person name="Lapointe G."/>
        </authorList>
    </citation>
    <scope>NUCLEOTIDE SEQUENCE [LARGE SCALE GENOMIC DNA]</scope>
    <source>
        <strain evidence="3 4">12CR55</strain>
    </source>
</reference>
<dbReference type="Proteomes" id="UP000447876">
    <property type="component" value="Unassembled WGS sequence"/>
</dbReference>
<protein>
    <submittedName>
        <fullName evidence="3">AAA family ATPase</fullName>
    </submittedName>
</protein>
<dbReference type="InterPro" id="IPR041685">
    <property type="entry name" value="AAA_GajA/Old/RecF-like"/>
</dbReference>
<proteinExistence type="predicted"/>
<dbReference type="PANTHER" id="PTHR43581">
    <property type="entry name" value="ATP/GTP PHOSPHATASE"/>
    <property type="match status" value="1"/>
</dbReference>
<dbReference type="RefSeq" id="WP_155613216.1">
    <property type="nucleotide sequence ID" value="NZ_WNZW01000016.1"/>
</dbReference>
<sequence>MQLLYVWTKSDSLVIKGEGMHFHSEYRFEYLPEQGELYVKRNPFFIENFFSEITDFDQVTAIVGRNGTGKTSLLRFMISLLANGNEGFAAKILEEPILCVFRLFGHDELIVVHNPDLKLVGGNYEENHISVFEPDYFRRSYIVKDSEAFFNNLSVVLYSNIFDHSAIKNGNRLIDMTTNTLLSKSIHNDPQAHETLAHKYDDIRRQIDFFLEQGNSSFWTIPFEVPKEMYFRFSRLLQRLEENLRLDIINFGSGINEEQSSFEGYLYKAYNKMEKYDIYNGVQKDISVEGIKSFTMVFLLLLYEVYRESPHTCTEKINRFIDEYELDPENDIGYEIFSNFVGLLTERLPREDDNRRFLEKAEVLEIVYDELIELIMDNVIFMEDGAIRAQLVSNESPASTVLSILRKGNQKVSIDFDLDWPDLSSGEKSLLTMYARLYESFSLNIEQEHILLMIDEGELYMHPQWQRRFIKELIDFSTEYCCVQQQKTLDIVLTTNSPFLISDLPHANIVFLQATENGATVVGGLEDHRQSFAANIHTLLSDAFFLPDGLLGEFAKQKINRLVHELYQDDIADIREKESRIRKQIEIIGEPVIRNKLISVLEDRLRIQNQSFQQLVNRISDLEAEVRSLKGKQ</sequence>
<dbReference type="InterPro" id="IPR051396">
    <property type="entry name" value="Bact_Antivir_Def_Nuclease"/>
</dbReference>
<dbReference type="OrthoDB" id="9801813at2"/>
<feature type="coiled-coil region" evidence="1">
    <location>
        <begin position="605"/>
        <end position="632"/>
    </location>
</feature>
<dbReference type="Pfam" id="PF13175">
    <property type="entry name" value="AAA_15"/>
    <property type="match status" value="1"/>
</dbReference>
<evidence type="ECO:0000256" key="1">
    <source>
        <dbReference type="SAM" id="Coils"/>
    </source>
</evidence>
<comment type="caution">
    <text evidence="3">The sequence shown here is derived from an EMBL/GenBank/DDBJ whole genome shotgun (WGS) entry which is preliminary data.</text>
</comment>